<dbReference type="Proteomes" id="UP000001578">
    <property type="component" value="Chromosome"/>
</dbReference>
<accession>A4IQP6</accession>
<name>A4IQP6_GEOTN</name>
<dbReference type="HOGENOM" id="CLU_2382046_0_0_9"/>
<reference evidence="1 2" key="1">
    <citation type="journal article" date="2007" name="Proc. Natl. Acad. Sci. U.S.A.">
        <title>Genome and proteome of long-chain alkane degrading Geobacillus thermodenitrificans NG80-2 isolated from a deep-subsurface oil reservoir.</title>
        <authorList>
            <person name="Feng L."/>
            <person name="Wang W."/>
            <person name="Cheng J."/>
            <person name="Ren Y."/>
            <person name="Zhao G."/>
            <person name="Gao C."/>
            <person name="Tang Y."/>
            <person name="Liu X."/>
            <person name="Han W."/>
            <person name="Peng X."/>
            <person name="Liu R."/>
            <person name="Wang L."/>
        </authorList>
    </citation>
    <scope>NUCLEOTIDE SEQUENCE [LARGE SCALE GENOMIC DNA]</scope>
    <source>
        <strain evidence="1 2">NG80-2</strain>
    </source>
</reference>
<evidence type="ECO:0000313" key="1">
    <source>
        <dbReference type="EMBL" id="ABO67650.1"/>
    </source>
</evidence>
<gene>
    <name evidence="1" type="ordered locus">GTNG_2301</name>
</gene>
<dbReference type="KEGG" id="gtn:GTNG_2301"/>
<evidence type="ECO:0000313" key="2">
    <source>
        <dbReference type="Proteomes" id="UP000001578"/>
    </source>
</evidence>
<protein>
    <submittedName>
        <fullName evidence="1">Uncharacterized protein</fullName>
    </submittedName>
</protein>
<sequence>MRNKKSDSSFGNRDEVIRSLTISIQKWFTNLFWFTYVLSEAKKFPQSLVSLFAFLFIAQNQPMYYNKHRTRFFPRKRICSFGMRHLRTLTASGG</sequence>
<dbReference type="AlphaFoldDB" id="A4IQP6"/>
<dbReference type="EMBL" id="CP000557">
    <property type="protein sequence ID" value="ABO67650.1"/>
    <property type="molecule type" value="Genomic_DNA"/>
</dbReference>
<organism evidence="1 2">
    <name type="scientific">Geobacillus thermodenitrificans (strain NG80-2)</name>
    <dbReference type="NCBI Taxonomy" id="420246"/>
    <lineage>
        <taxon>Bacteria</taxon>
        <taxon>Bacillati</taxon>
        <taxon>Bacillota</taxon>
        <taxon>Bacilli</taxon>
        <taxon>Bacillales</taxon>
        <taxon>Anoxybacillaceae</taxon>
        <taxon>Geobacillus</taxon>
    </lineage>
</organism>
<proteinExistence type="predicted"/>